<evidence type="ECO:0000259" key="13">
    <source>
        <dbReference type="Pfam" id="PF00763"/>
    </source>
</evidence>
<dbReference type="SUPFAM" id="SSF51735">
    <property type="entry name" value="NAD(P)-binding Rossmann-fold domains"/>
    <property type="match status" value="1"/>
</dbReference>
<evidence type="ECO:0000256" key="5">
    <source>
        <dbReference type="ARBA" id="ARBA00022755"/>
    </source>
</evidence>
<reference evidence="15 16" key="1">
    <citation type="journal article" date="2023" name="Insect Mol. Biol.">
        <title>Genome sequencing provides insights into the evolution of gene families encoding plant cell wall-degrading enzymes in longhorned beetles.</title>
        <authorList>
            <person name="Shin N.R."/>
            <person name="Okamura Y."/>
            <person name="Kirsch R."/>
            <person name="Pauchet Y."/>
        </authorList>
    </citation>
    <scope>NUCLEOTIDE SEQUENCE [LARGE SCALE GENOMIC DNA]</scope>
    <source>
        <strain evidence="15">EAD_L_NR</strain>
    </source>
</reference>
<comment type="caution">
    <text evidence="15">The sequence shown here is derived from an EMBL/GenBank/DDBJ whole genome shotgun (WGS) entry which is preliminary data.</text>
</comment>
<dbReference type="InterPro" id="IPR020631">
    <property type="entry name" value="THF_DH/CycHdrlase_NAD-bd_dom"/>
</dbReference>
<evidence type="ECO:0008006" key="17">
    <source>
        <dbReference type="Google" id="ProtNLM"/>
    </source>
</evidence>
<dbReference type="SUPFAM" id="SSF53223">
    <property type="entry name" value="Aminoacid dehydrogenase-like, N-terminal domain"/>
    <property type="match status" value="1"/>
</dbReference>
<evidence type="ECO:0000256" key="1">
    <source>
        <dbReference type="ARBA" id="ARBA00004777"/>
    </source>
</evidence>
<evidence type="ECO:0000256" key="12">
    <source>
        <dbReference type="ARBA" id="ARBA00036357"/>
    </source>
</evidence>
<dbReference type="GO" id="GO:0035999">
    <property type="term" value="P:tetrahydrofolate interconversion"/>
    <property type="evidence" value="ECO:0007669"/>
    <property type="project" value="TreeGrafter"/>
</dbReference>
<proteinExistence type="inferred from homology"/>
<dbReference type="GO" id="GO:0006164">
    <property type="term" value="P:purine nucleotide biosynthetic process"/>
    <property type="evidence" value="ECO:0007669"/>
    <property type="project" value="UniProtKB-KW"/>
</dbReference>
<keyword evidence="3" id="KW-0554">One-carbon metabolism</keyword>
<keyword evidence="5" id="KW-0658">Purine biosynthesis</keyword>
<accession>A0AAV8VAM2</accession>
<dbReference type="Pfam" id="PF02882">
    <property type="entry name" value="THF_DHG_CYH_C"/>
    <property type="match status" value="1"/>
</dbReference>
<protein>
    <recommendedName>
        <fullName evidence="17">Methenyltetrahydrofolate cyclohydrolase</fullName>
    </recommendedName>
</protein>
<comment type="catalytic activity">
    <reaction evidence="12">
        <text>(6R)-5,10-methenyltetrahydrofolate + H2O = (6R)-10-formyltetrahydrofolate + H(+)</text>
        <dbReference type="Rhea" id="RHEA:23700"/>
        <dbReference type="ChEBI" id="CHEBI:15377"/>
        <dbReference type="ChEBI" id="CHEBI:15378"/>
        <dbReference type="ChEBI" id="CHEBI:57455"/>
        <dbReference type="ChEBI" id="CHEBI:195366"/>
        <dbReference type="EC" id="3.5.4.9"/>
    </reaction>
</comment>
<evidence type="ECO:0000256" key="6">
    <source>
        <dbReference type="ARBA" id="ARBA00022801"/>
    </source>
</evidence>
<dbReference type="InterPro" id="IPR036291">
    <property type="entry name" value="NAD(P)-bd_dom_sf"/>
</dbReference>
<dbReference type="PROSITE" id="PS00767">
    <property type="entry name" value="THF_DHG_CYH_2"/>
    <property type="match status" value="1"/>
</dbReference>
<keyword evidence="16" id="KW-1185">Reference proteome</keyword>
<keyword evidence="11" id="KW-0511">Multifunctional enzyme</keyword>
<evidence type="ECO:0000256" key="2">
    <source>
        <dbReference type="ARBA" id="ARBA00011738"/>
    </source>
</evidence>
<sequence>MDGKEVAVVVQEKIKKQTAEWIKRTGQTPKLTAVVVGKNAASQFYVRSKKKAAMEVGFISEIIELPAKVTEVELLACIKELNQDVTVHGILVQLPLPQHIDEHKVICQIDVYKDVDGFHPEQVGALSIGLNGLAPCTPAGIIELLKYYKIKISGKHAVVIGRSNIVGKPIANMLLKLDATVTITHSQTQNLAEITRGADILIVSIGQPHFLTADLVKEGAVVIDVGINRTEAGKLIGDVDFEGVKEKVFAITPVPGGVGPMTISMLLDNTLVAFKRIVSVENKEK</sequence>
<dbReference type="GO" id="GO:0000105">
    <property type="term" value="P:L-histidine biosynthetic process"/>
    <property type="evidence" value="ECO:0007669"/>
    <property type="project" value="UniProtKB-KW"/>
</dbReference>
<dbReference type="GO" id="GO:0004488">
    <property type="term" value="F:methylenetetrahydrofolate dehydrogenase (NADP+) activity"/>
    <property type="evidence" value="ECO:0007669"/>
    <property type="project" value="InterPro"/>
</dbReference>
<evidence type="ECO:0000256" key="10">
    <source>
        <dbReference type="ARBA" id="ARBA00023167"/>
    </source>
</evidence>
<dbReference type="GO" id="GO:0005829">
    <property type="term" value="C:cytosol"/>
    <property type="evidence" value="ECO:0007669"/>
    <property type="project" value="TreeGrafter"/>
</dbReference>
<dbReference type="PROSITE" id="PS00766">
    <property type="entry name" value="THF_DHG_CYH_1"/>
    <property type="match status" value="1"/>
</dbReference>
<dbReference type="Gene3D" id="3.40.50.10860">
    <property type="entry name" value="Leucine Dehydrogenase, chain A, domain 1"/>
    <property type="match status" value="1"/>
</dbReference>
<keyword evidence="6" id="KW-0378">Hydrolase</keyword>
<dbReference type="PANTHER" id="PTHR48099:SF5">
    <property type="entry name" value="C-1-TETRAHYDROFOLATE SYNTHASE, CYTOPLASMIC"/>
    <property type="match status" value="1"/>
</dbReference>
<comment type="subunit">
    <text evidence="2">Homodimer.</text>
</comment>
<evidence type="ECO:0000256" key="7">
    <source>
        <dbReference type="ARBA" id="ARBA00022857"/>
    </source>
</evidence>
<feature type="domain" description="Tetrahydrofolate dehydrogenase/cyclohydrolase NAD(P)-binding" evidence="14">
    <location>
        <begin position="135"/>
        <end position="276"/>
    </location>
</feature>
<evidence type="ECO:0000313" key="16">
    <source>
        <dbReference type="Proteomes" id="UP001159042"/>
    </source>
</evidence>
<evidence type="ECO:0000256" key="8">
    <source>
        <dbReference type="ARBA" id="ARBA00023002"/>
    </source>
</evidence>
<keyword evidence="8" id="KW-0560">Oxidoreductase</keyword>
<dbReference type="HAMAP" id="MF_01576">
    <property type="entry name" value="THF_DHG_CYH"/>
    <property type="match status" value="1"/>
</dbReference>
<keyword evidence="7" id="KW-0521">NADP</keyword>
<dbReference type="InterPro" id="IPR020630">
    <property type="entry name" value="THF_DH/CycHdrlase_cat_dom"/>
</dbReference>
<dbReference type="FunFam" id="3.40.50.720:FF:000094">
    <property type="entry name" value="Bifunctional protein FolD"/>
    <property type="match status" value="1"/>
</dbReference>
<name>A0AAV8VAM2_9CUCU</name>
<dbReference type="InterPro" id="IPR046346">
    <property type="entry name" value="Aminoacid_DH-like_N_sf"/>
</dbReference>
<organism evidence="15 16">
    <name type="scientific">Exocentrus adspersus</name>
    <dbReference type="NCBI Taxonomy" id="1586481"/>
    <lineage>
        <taxon>Eukaryota</taxon>
        <taxon>Metazoa</taxon>
        <taxon>Ecdysozoa</taxon>
        <taxon>Arthropoda</taxon>
        <taxon>Hexapoda</taxon>
        <taxon>Insecta</taxon>
        <taxon>Pterygota</taxon>
        <taxon>Neoptera</taxon>
        <taxon>Endopterygota</taxon>
        <taxon>Coleoptera</taxon>
        <taxon>Polyphaga</taxon>
        <taxon>Cucujiformia</taxon>
        <taxon>Chrysomeloidea</taxon>
        <taxon>Cerambycidae</taxon>
        <taxon>Lamiinae</taxon>
        <taxon>Acanthocinini</taxon>
        <taxon>Exocentrus</taxon>
    </lineage>
</organism>
<evidence type="ECO:0000259" key="14">
    <source>
        <dbReference type="Pfam" id="PF02882"/>
    </source>
</evidence>
<dbReference type="Gene3D" id="3.40.50.720">
    <property type="entry name" value="NAD(P)-binding Rossmann-like Domain"/>
    <property type="match status" value="1"/>
</dbReference>
<keyword evidence="10" id="KW-0486">Methionine biosynthesis</keyword>
<dbReference type="Proteomes" id="UP001159042">
    <property type="component" value="Unassembled WGS sequence"/>
</dbReference>
<dbReference type="PRINTS" id="PR00085">
    <property type="entry name" value="THFDHDRGNASE"/>
</dbReference>
<evidence type="ECO:0000256" key="11">
    <source>
        <dbReference type="ARBA" id="ARBA00023268"/>
    </source>
</evidence>
<evidence type="ECO:0000256" key="9">
    <source>
        <dbReference type="ARBA" id="ARBA00023102"/>
    </source>
</evidence>
<dbReference type="InterPro" id="IPR020867">
    <property type="entry name" value="THF_DH/CycHdrlase_CS"/>
</dbReference>
<evidence type="ECO:0000256" key="4">
    <source>
        <dbReference type="ARBA" id="ARBA00022605"/>
    </source>
</evidence>
<dbReference type="FunFam" id="3.40.50.10860:FF:000005">
    <property type="entry name" value="C-1-tetrahydrofolate synthase, cytoplasmic, putative"/>
    <property type="match status" value="1"/>
</dbReference>
<dbReference type="Pfam" id="PF00763">
    <property type="entry name" value="THF_DHG_CYH"/>
    <property type="match status" value="1"/>
</dbReference>
<comment type="pathway">
    <text evidence="1">One-carbon metabolism; tetrahydrofolate interconversion.</text>
</comment>
<feature type="domain" description="Tetrahydrofolate dehydrogenase/cyclohydrolase catalytic" evidence="13">
    <location>
        <begin position="1"/>
        <end position="116"/>
    </location>
</feature>
<dbReference type="NCBIfam" id="NF010783">
    <property type="entry name" value="PRK14186.1"/>
    <property type="match status" value="1"/>
</dbReference>
<keyword evidence="9" id="KW-0368">Histidine biosynthesis</keyword>
<dbReference type="InterPro" id="IPR000672">
    <property type="entry name" value="THF_DH/CycHdrlase"/>
</dbReference>
<gene>
    <name evidence="15" type="ORF">NQ315_004442</name>
</gene>
<dbReference type="GO" id="GO:0004477">
    <property type="term" value="F:methenyltetrahydrofolate cyclohydrolase activity"/>
    <property type="evidence" value="ECO:0007669"/>
    <property type="project" value="UniProtKB-EC"/>
</dbReference>
<keyword evidence="4" id="KW-0028">Amino-acid biosynthesis</keyword>
<dbReference type="PANTHER" id="PTHR48099">
    <property type="entry name" value="C-1-TETRAHYDROFOLATE SYNTHASE, CYTOPLASMIC-RELATED"/>
    <property type="match status" value="1"/>
</dbReference>
<evidence type="ECO:0000256" key="3">
    <source>
        <dbReference type="ARBA" id="ARBA00022563"/>
    </source>
</evidence>
<dbReference type="EMBL" id="JANEYG010000205">
    <property type="protein sequence ID" value="KAJ8911249.1"/>
    <property type="molecule type" value="Genomic_DNA"/>
</dbReference>
<evidence type="ECO:0000313" key="15">
    <source>
        <dbReference type="EMBL" id="KAJ8911249.1"/>
    </source>
</evidence>
<dbReference type="CDD" id="cd01080">
    <property type="entry name" value="NAD_bind_m-THF_DH_Cyclohyd"/>
    <property type="match status" value="1"/>
</dbReference>
<dbReference type="AlphaFoldDB" id="A0AAV8VAM2"/>
<dbReference type="GO" id="GO:0009086">
    <property type="term" value="P:methionine biosynthetic process"/>
    <property type="evidence" value="ECO:0007669"/>
    <property type="project" value="UniProtKB-KW"/>
</dbReference>